<dbReference type="AlphaFoldDB" id="A0A1M6T0J2"/>
<feature type="domain" description="Right handed beta helix" evidence="2">
    <location>
        <begin position="349"/>
        <end position="475"/>
    </location>
</feature>
<organism evidence="3 4">
    <name type="scientific">Anaerocolumna jejuensis DSM 15929</name>
    <dbReference type="NCBI Taxonomy" id="1121322"/>
    <lineage>
        <taxon>Bacteria</taxon>
        <taxon>Bacillati</taxon>
        <taxon>Bacillota</taxon>
        <taxon>Clostridia</taxon>
        <taxon>Lachnospirales</taxon>
        <taxon>Lachnospiraceae</taxon>
        <taxon>Anaerocolumna</taxon>
    </lineage>
</organism>
<evidence type="ECO:0000313" key="4">
    <source>
        <dbReference type="Proteomes" id="UP000184386"/>
    </source>
</evidence>
<evidence type="ECO:0000259" key="2">
    <source>
        <dbReference type="Pfam" id="PF13229"/>
    </source>
</evidence>
<protein>
    <submittedName>
        <fullName evidence="3">Parallel beta-helix repeat (Two copies)</fullName>
    </submittedName>
</protein>
<reference evidence="3 4" key="1">
    <citation type="submission" date="2016-11" db="EMBL/GenBank/DDBJ databases">
        <authorList>
            <person name="Jaros S."/>
            <person name="Januszkiewicz K."/>
            <person name="Wedrychowicz H."/>
        </authorList>
    </citation>
    <scope>NUCLEOTIDE SEQUENCE [LARGE SCALE GENOMIC DNA]</scope>
    <source>
        <strain evidence="3 4">DSM 15929</strain>
    </source>
</reference>
<dbReference type="Pfam" id="PF13229">
    <property type="entry name" value="Beta_helix"/>
    <property type="match status" value="1"/>
</dbReference>
<keyword evidence="1" id="KW-0677">Repeat</keyword>
<dbReference type="SUPFAM" id="SSF51126">
    <property type="entry name" value="Pectin lyase-like"/>
    <property type="match status" value="3"/>
</dbReference>
<dbReference type="PANTHER" id="PTHR22990:SF15">
    <property type="entry name" value="F-BOX ONLY PROTEIN 10"/>
    <property type="match status" value="1"/>
</dbReference>
<dbReference type="RefSeq" id="WP_073276675.1">
    <property type="nucleotide sequence ID" value="NZ_FRAC01000012.1"/>
</dbReference>
<evidence type="ECO:0000313" key="3">
    <source>
        <dbReference type="EMBL" id="SHK50318.1"/>
    </source>
</evidence>
<keyword evidence="4" id="KW-1185">Reference proteome</keyword>
<dbReference type="InterPro" id="IPR051550">
    <property type="entry name" value="SCF-Subunits/Alg-Epimerases"/>
</dbReference>
<proteinExistence type="predicted"/>
<accession>A0A1M6T0J2</accession>
<dbReference type="Proteomes" id="UP000184386">
    <property type="component" value="Unassembled WGS sequence"/>
</dbReference>
<dbReference type="SMART" id="SM00710">
    <property type="entry name" value="PbH1"/>
    <property type="match status" value="13"/>
</dbReference>
<dbReference type="STRING" id="1121322.SAMN02745136_02671"/>
<dbReference type="InterPro" id="IPR011050">
    <property type="entry name" value="Pectin_lyase_fold/virulence"/>
</dbReference>
<dbReference type="Gene3D" id="2.160.20.10">
    <property type="entry name" value="Single-stranded right-handed beta-helix, Pectin lyase-like"/>
    <property type="match status" value="2"/>
</dbReference>
<dbReference type="InterPro" id="IPR039448">
    <property type="entry name" value="Beta_helix"/>
</dbReference>
<sequence>MKKNYVLVLSSVALLTLVTPPELNVLANPGSDLIYSSAQQTAAKSLVEKEVSAAPGYTSAELQNLLDYNKDGKYKLTIHIPAGSYILTKELRIYSNTTIIADTEATIYKNHQKGSFIANDLSNDQGGYTTSENITIMGGVWDSSPIADKFKGTEAFRFIHATNVTVKNAEICNVPVNSHLITFAGIKNGLIENCKLHGYDGEKPKEAIQLDIVHDSVVVPSNQSKIIKYDDLPCDGVVIRGNEIYDYPRAIGSHTSIKGVFHKNITITGNTLHDLTEAGIKAYNYENLEISKNNIYRVGVGILAYTYISNESNHYLEALSTTVKEPLPENYNIKITDNTISDTTKSTSSVITSWGDGIRVIGNYQRPINGITIVNNTMKNIKRYGVFMEKAPGSNILDNTISDTVSTGIYMINGCDTATVQNNTLENLGSAGGSAGGIGLLNSNNAVINKNTITNPAKNGIYLSNASSSCSITSNMLYSSGGNAIAAYTNSDNANIYGNYISGYSVNGIYAYDTNSADISQNEIYGNDANSTVKDGIHIQGIKDIDNAFSLKNNYISYTSRYGIYVNANNSLIETNTVTNSMKYSIYLDSNSIGSKLFDNKIDNSIWQN</sequence>
<evidence type="ECO:0000256" key="1">
    <source>
        <dbReference type="ARBA" id="ARBA00022737"/>
    </source>
</evidence>
<gene>
    <name evidence="3" type="ORF">SAMN02745136_02671</name>
</gene>
<dbReference type="EMBL" id="FRAC01000012">
    <property type="protein sequence ID" value="SHK50318.1"/>
    <property type="molecule type" value="Genomic_DNA"/>
</dbReference>
<dbReference type="OrthoDB" id="1814103at2"/>
<dbReference type="InterPro" id="IPR012334">
    <property type="entry name" value="Pectin_lyas_fold"/>
</dbReference>
<name>A0A1M6T0J2_9FIRM</name>
<dbReference type="PANTHER" id="PTHR22990">
    <property type="entry name" value="F-BOX ONLY PROTEIN"/>
    <property type="match status" value="1"/>
</dbReference>
<dbReference type="InterPro" id="IPR006626">
    <property type="entry name" value="PbH1"/>
</dbReference>